<name>A0A8D8S691_9HEMI</name>
<feature type="compositionally biased region" description="Polar residues" evidence="1">
    <location>
        <begin position="124"/>
        <end position="140"/>
    </location>
</feature>
<feature type="region of interest" description="Disordered" evidence="1">
    <location>
        <begin position="118"/>
        <end position="140"/>
    </location>
</feature>
<dbReference type="AlphaFoldDB" id="A0A8D8S691"/>
<protein>
    <submittedName>
        <fullName evidence="2">Uncharacterized protein</fullName>
    </submittedName>
</protein>
<dbReference type="EMBL" id="HBUF01206630">
    <property type="protein sequence ID" value="CAG6664045.1"/>
    <property type="molecule type" value="Transcribed_RNA"/>
</dbReference>
<feature type="compositionally biased region" description="Low complexity" evidence="1">
    <location>
        <begin position="77"/>
        <end position="94"/>
    </location>
</feature>
<reference evidence="2" key="1">
    <citation type="submission" date="2021-05" db="EMBL/GenBank/DDBJ databases">
        <authorList>
            <person name="Alioto T."/>
            <person name="Alioto T."/>
            <person name="Gomez Garrido J."/>
        </authorList>
    </citation>
    <scope>NUCLEOTIDE SEQUENCE</scope>
</reference>
<feature type="compositionally biased region" description="Basic residues" evidence="1">
    <location>
        <begin position="23"/>
        <end position="32"/>
    </location>
</feature>
<dbReference type="EMBL" id="HBUF01206629">
    <property type="protein sequence ID" value="CAG6664044.1"/>
    <property type="molecule type" value="Transcribed_RNA"/>
</dbReference>
<evidence type="ECO:0000313" key="2">
    <source>
        <dbReference type="EMBL" id="CAG6664044.1"/>
    </source>
</evidence>
<feature type="region of interest" description="Disordered" evidence="1">
    <location>
        <begin position="1"/>
        <end position="41"/>
    </location>
</feature>
<organism evidence="2">
    <name type="scientific">Cacopsylla melanoneura</name>
    <dbReference type="NCBI Taxonomy" id="428564"/>
    <lineage>
        <taxon>Eukaryota</taxon>
        <taxon>Metazoa</taxon>
        <taxon>Ecdysozoa</taxon>
        <taxon>Arthropoda</taxon>
        <taxon>Hexapoda</taxon>
        <taxon>Insecta</taxon>
        <taxon>Pterygota</taxon>
        <taxon>Neoptera</taxon>
        <taxon>Paraneoptera</taxon>
        <taxon>Hemiptera</taxon>
        <taxon>Sternorrhyncha</taxon>
        <taxon>Psylloidea</taxon>
        <taxon>Psyllidae</taxon>
        <taxon>Psyllinae</taxon>
        <taxon>Cacopsylla</taxon>
    </lineage>
</organism>
<proteinExistence type="predicted"/>
<sequence length="140" mass="16476">MNDDPSVPQNGGAIVSDDEMKRKPLHRTRREKRYNDTGQMTHDEIFHEPAHLDETNPIFVQNFFQNQFTVPFSFGRKNTNTTTPKPTTTTTTTTETVPGEWTKERREKHSDFMKEYWRQRRMNRTTPRGGQFHTTTISQS</sequence>
<feature type="region of interest" description="Disordered" evidence="1">
    <location>
        <begin position="73"/>
        <end position="99"/>
    </location>
</feature>
<evidence type="ECO:0000256" key="1">
    <source>
        <dbReference type="SAM" id="MobiDB-lite"/>
    </source>
</evidence>
<accession>A0A8D8S691</accession>